<protein>
    <submittedName>
        <fullName evidence="1">Uncharacterized protein</fullName>
    </submittedName>
</protein>
<organism evidence="1 2">
    <name type="scientific">Haematococcus lacustris</name>
    <name type="common">Green alga</name>
    <name type="synonym">Haematococcus pluvialis</name>
    <dbReference type="NCBI Taxonomy" id="44745"/>
    <lineage>
        <taxon>Eukaryota</taxon>
        <taxon>Viridiplantae</taxon>
        <taxon>Chlorophyta</taxon>
        <taxon>core chlorophytes</taxon>
        <taxon>Chlorophyceae</taxon>
        <taxon>CS clade</taxon>
        <taxon>Chlamydomonadales</taxon>
        <taxon>Haematococcaceae</taxon>
        <taxon>Haematococcus</taxon>
    </lineage>
</organism>
<dbReference type="Proteomes" id="UP000485058">
    <property type="component" value="Unassembled WGS sequence"/>
</dbReference>
<keyword evidence="2" id="KW-1185">Reference proteome</keyword>
<gene>
    <name evidence="1" type="ORF">HaLaN_07454</name>
</gene>
<dbReference type="EMBL" id="BLLF01000444">
    <property type="protein sequence ID" value="GFH11877.1"/>
    <property type="molecule type" value="Genomic_DNA"/>
</dbReference>
<name>A0A699YNM6_HAELA</name>
<dbReference type="AlphaFoldDB" id="A0A699YNM6"/>
<accession>A0A699YNM6</accession>
<comment type="caution">
    <text evidence="1">The sequence shown here is derived from an EMBL/GenBank/DDBJ whole genome shotgun (WGS) entry which is preliminary data.</text>
</comment>
<sequence length="138" mass="15446">MQQCQTAACCLVALLWHADHQTELLDRALPGLSVPVPALINASVFHRAVRDNFKANKELSDPDHISERVDETLNYFTYRVRVINNRSEALHPSGHCLPVPFWAGPGVSLRHPVRPAEGCGAGQWRQAHHADYSQHRTP</sequence>
<proteinExistence type="predicted"/>
<reference evidence="1 2" key="1">
    <citation type="submission" date="2020-02" db="EMBL/GenBank/DDBJ databases">
        <title>Draft genome sequence of Haematococcus lacustris strain NIES-144.</title>
        <authorList>
            <person name="Morimoto D."/>
            <person name="Nakagawa S."/>
            <person name="Yoshida T."/>
            <person name="Sawayama S."/>
        </authorList>
    </citation>
    <scope>NUCLEOTIDE SEQUENCE [LARGE SCALE GENOMIC DNA]</scope>
    <source>
        <strain evidence="1 2">NIES-144</strain>
    </source>
</reference>
<evidence type="ECO:0000313" key="2">
    <source>
        <dbReference type="Proteomes" id="UP000485058"/>
    </source>
</evidence>
<evidence type="ECO:0000313" key="1">
    <source>
        <dbReference type="EMBL" id="GFH11877.1"/>
    </source>
</evidence>